<dbReference type="SUPFAM" id="SSF103473">
    <property type="entry name" value="MFS general substrate transporter"/>
    <property type="match status" value="1"/>
</dbReference>
<feature type="transmembrane region" description="Helical" evidence="6">
    <location>
        <begin position="300"/>
        <end position="324"/>
    </location>
</feature>
<dbReference type="InterPro" id="IPR005829">
    <property type="entry name" value="Sugar_transporter_CS"/>
</dbReference>
<evidence type="ECO:0000256" key="1">
    <source>
        <dbReference type="ARBA" id="ARBA00004141"/>
    </source>
</evidence>
<dbReference type="Pfam" id="PF07690">
    <property type="entry name" value="MFS_1"/>
    <property type="match status" value="1"/>
</dbReference>
<keyword evidence="9" id="KW-1185">Reference proteome</keyword>
<evidence type="ECO:0000313" key="8">
    <source>
        <dbReference type="EMBL" id="KEJ88428.1"/>
    </source>
</evidence>
<dbReference type="CDD" id="cd17320">
    <property type="entry name" value="MFS_MdfA_MDR_like"/>
    <property type="match status" value="1"/>
</dbReference>
<gene>
    <name evidence="8" type="ORF">DSW25_15125</name>
</gene>
<feature type="transmembrane region" description="Helical" evidence="6">
    <location>
        <begin position="7"/>
        <end position="31"/>
    </location>
</feature>
<reference evidence="8 9" key="1">
    <citation type="submission" date="2014-01" db="EMBL/GenBank/DDBJ databases">
        <title>Sulfitobacter donghicola JCM 14565 Genome Sequencing.</title>
        <authorList>
            <person name="Lai Q."/>
            <person name="Hong Z."/>
        </authorList>
    </citation>
    <scope>NUCLEOTIDE SEQUENCE [LARGE SCALE GENOMIC DNA]</scope>
    <source>
        <strain evidence="8 9">JCM 14565</strain>
    </source>
</reference>
<dbReference type="GO" id="GO:0022857">
    <property type="term" value="F:transmembrane transporter activity"/>
    <property type="evidence" value="ECO:0007669"/>
    <property type="project" value="InterPro"/>
</dbReference>
<comment type="caution">
    <text evidence="8">The sequence shown here is derived from an EMBL/GenBank/DDBJ whole genome shotgun (WGS) entry which is preliminary data.</text>
</comment>
<feature type="transmembrane region" description="Helical" evidence="6">
    <location>
        <begin position="368"/>
        <end position="387"/>
    </location>
</feature>
<keyword evidence="2" id="KW-0813">Transport</keyword>
<dbReference type="STRING" id="1300350.Z948_3454"/>
<dbReference type="GO" id="GO:0005886">
    <property type="term" value="C:plasma membrane"/>
    <property type="evidence" value="ECO:0007669"/>
    <property type="project" value="TreeGrafter"/>
</dbReference>
<sequence>MGRTEFVALMAMMMAAIAFSIDSILPALPTIAAELSPDAPQQAPLILSMFLLGLGVGTFFTGPLSDAYGRKPLILFASGLYILGAAVAWAAQSLEVILFARVLQGLGASGPRVVSIAIVRDRFAGRQMAQVVSIIMMIFTLVPAVAPLLGEFIIHLTGWRGIFLSFILFAVIICVWMSFRLPETLPVEDRRPMRLTLMFSAVKEMAKHQVVRLSIFVQTLIMGCLFLTLMLVQQVYDLVYARADEFPYWFFLVAILSGSAGLLNALLVVRFGMYRLVTLALAFQILFSGAFVLFDLGAGPYGFFFFVFWQTTIFFQAGMTLGNLNALAMEPMGHIAGMAASVIGALSTVGAVLISGPLGTMIHGDERLLAACVFVLAFVGCLTMLWMGRALKKQAVG</sequence>
<proteinExistence type="predicted"/>
<dbReference type="eggNOG" id="COG2814">
    <property type="taxonomic scope" value="Bacteria"/>
</dbReference>
<dbReference type="InterPro" id="IPR020846">
    <property type="entry name" value="MFS_dom"/>
</dbReference>
<dbReference type="PROSITE" id="PS50850">
    <property type="entry name" value="MFS"/>
    <property type="match status" value="1"/>
</dbReference>
<evidence type="ECO:0000256" key="3">
    <source>
        <dbReference type="ARBA" id="ARBA00022692"/>
    </source>
</evidence>
<feature type="domain" description="Major facilitator superfamily (MFS) profile" evidence="7">
    <location>
        <begin position="4"/>
        <end position="389"/>
    </location>
</feature>
<dbReference type="InterPro" id="IPR011701">
    <property type="entry name" value="MFS"/>
</dbReference>
<feature type="transmembrane region" description="Helical" evidence="6">
    <location>
        <begin position="131"/>
        <end position="150"/>
    </location>
</feature>
<keyword evidence="5 6" id="KW-0472">Membrane</keyword>
<dbReference type="PANTHER" id="PTHR23502">
    <property type="entry name" value="MAJOR FACILITATOR SUPERFAMILY"/>
    <property type="match status" value="1"/>
</dbReference>
<name>A0A073IDI8_9RHOB</name>
<dbReference type="PROSITE" id="PS00216">
    <property type="entry name" value="SUGAR_TRANSPORT_1"/>
    <property type="match status" value="1"/>
</dbReference>
<feature type="transmembrane region" description="Helical" evidence="6">
    <location>
        <begin position="336"/>
        <end position="356"/>
    </location>
</feature>
<comment type="subcellular location">
    <subcellularLocation>
        <location evidence="1">Membrane</location>
        <topology evidence="1">Multi-pass membrane protein</topology>
    </subcellularLocation>
</comment>
<dbReference type="EMBL" id="JAMC01000006">
    <property type="protein sequence ID" value="KEJ88428.1"/>
    <property type="molecule type" value="Genomic_DNA"/>
</dbReference>
<evidence type="ECO:0000313" key="9">
    <source>
        <dbReference type="Proteomes" id="UP000027734"/>
    </source>
</evidence>
<dbReference type="Proteomes" id="UP000027734">
    <property type="component" value="Unassembled WGS sequence"/>
</dbReference>
<feature type="transmembrane region" description="Helical" evidence="6">
    <location>
        <begin position="162"/>
        <end position="181"/>
    </location>
</feature>
<evidence type="ECO:0000256" key="5">
    <source>
        <dbReference type="ARBA" id="ARBA00023136"/>
    </source>
</evidence>
<evidence type="ECO:0000259" key="7">
    <source>
        <dbReference type="PROSITE" id="PS50850"/>
    </source>
</evidence>
<feature type="transmembrane region" description="Helical" evidence="6">
    <location>
        <begin position="276"/>
        <end position="294"/>
    </location>
</feature>
<organism evidence="8 9">
    <name type="scientific">Sulfitobacter donghicola DSW-25 = KCTC 12864 = JCM 14565</name>
    <dbReference type="NCBI Taxonomy" id="1300350"/>
    <lineage>
        <taxon>Bacteria</taxon>
        <taxon>Pseudomonadati</taxon>
        <taxon>Pseudomonadota</taxon>
        <taxon>Alphaproteobacteria</taxon>
        <taxon>Rhodobacterales</taxon>
        <taxon>Roseobacteraceae</taxon>
        <taxon>Sulfitobacter</taxon>
    </lineage>
</organism>
<keyword evidence="3 6" id="KW-0812">Transmembrane</keyword>
<dbReference type="Gene3D" id="1.20.1720.10">
    <property type="entry name" value="Multidrug resistance protein D"/>
    <property type="match status" value="1"/>
</dbReference>
<dbReference type="GO" id="GO:0140115">
    <property type="term" value="P:export across plasma membrane"/>
    <property type="evidence" value="ECO:0007669"/>
    <property type="project" value="UniProtKB-ARBA"/>
</dbReference>
<feature type="transmembrane region" description="Helical" evidence="6">
    <location>
        <begin position="73"/>
        <end position="91"/>
    </location>
</feature>
<dbReference type="InterPro" id="IPR036259">
    <property type="entry name" value="MFS_trans_sf"/>
</dbReference>
<accession>A0A073IDI8</accession>
<dbReference type="GO" id="GO:0042908">
    <property type="term" value="P:xenobiotic transport"/>
    <property type="evidence" value="ECO:0007669"/>
    <property type="project" value="UniProtKB-ARBA"/>
</dbReference>
<feature type="transmembrane region" description="Helical" evidence="6">
    <location>
        <begin position="43"/>
        <end position="61"/>
    </location>
</feature>
<evidence type="ECO:0000256" key="4">
    <source>
        <dbReference type="ARBA" id="ARBA00022989"/>
    </source>
</evidence>
<dbReference type="PANTHER" id="PTHR23502:SF132">
    <property type="entry name" value="POLYAMINE TRANSPORTER 2-RELATED"/>
    <property type="match status" value="1"/>
</dbReference>
<feature type="transmembrane region" description="Helical" evidence="6">
    <location>
        <begin position="213"/>
        <end position="236"/>
    </location>
</feature>
<dbReference type="AlphaFoldDB" id="A0A073IDI8"/>
<evidence type="ECO:0000256" key="6">
    <source>
        <dbReference type="SAM" id="Phobius"/>
    </source>
</evidence>
<keyword evidence="4 6" id="KW-1133">Transmembrane helix</keyword>
<protein>
    <submittedName>
        <fullName evidence="8">Multidrug MFS transporter</fullName>
    </submittedName>
</protein>
<feature type="transmembrane region" description="Helical" evidence="6">
    <location>
        <begin position="97"/>
        <end position="119"/>
    </location>
</feature>
<dbReference type="OrthoDB" id="9800416at2"/>
<feature type="transmembrane region" description="Helical" evidence="6">
    <location>
        <begin position="248"/>
        <end position="269"/>
    </location>
</feature>
<evidence type="ECO:0000256" key="2">
    <source>
        <dbReference type="ARBA" id="ARBA00022448"/>
    </source>
</evidence>